<keyword evidence="2" id="KW-1185">Reference proteome</keyword>
<dbReference type="EMBL" id="ARXX01000002">
    <property type="protein sequence ID" value="MBF5054995.1"/>
    <property type="molecule type" value="Genomic_DNA"/>
</dbReference>
<dbReference type="PANTHER" id="PTHR43123">
    <property type="entry name" value="POLYSACCHARIDE DEACETYLASE-RELATED"/>
    <property type="match status" value="1"/>
</dbReference>
<accession>A0ABS0ALL4</accession>
<dbReference type="PANTHER" id="PTHR43123:SF4">
    <property type="entry name" value="POLYSACCHARIDE DEACETYLASE"/>
    <property type="match status" value="1"/>
</dbReference>
<name>A0ABS0ALL4_9GAMM</name>
<dbReference type="Gene3D" id="3.20.20.370">
    <property type="entry name" value="Glycoside hydrolase/deacetylase"/>
    <property type="match status" value="1"/>
</dbReference>
<evidence type="ECO:0008006" key="3">
    <source>
        <dbReference type="Google" id="ProtNLM"/>
    </source>
</evidence>
<proteinExistence type="predicted"/>
<organism evidence="1 2">
    <name type="scientific">Alloalcanivorax profundimaris</name>
    <dbReference type="NCBI Taxonomy" id="2735259"/>
    <lineage>
        <taxon>Bacteria</taxon>
        <taxon>Pseudomonadati</taxon>
        <taxon>Pseudomonadota</taxon>
        <taxon>Gammaproteobacteria</taxon>
        <taxon>Oceanospirillales</taxon>
        <taxon>Alcanivoracaceae</taxon>
        <taxon>Alloalcanivorax</taxon>
    </lineage>
</organism>
<gene>
    <name evidence="1" type="ORF">Y5W_00289</name>
</gene>
<reference evidence="1 2" key="1">
    <citation type="submission" date="2012-09" db="EMBL/GenBank/DDBJ databases">
        <title>Genome Sequence of alkane-degrading Bacterium Alcanivorax sp. 521-1.</title>
        <authorList>
            <person name="Lai Q."/>
            <person name="Shao Z."/>
        </authorList>
    </citation>
    <scope>NUCLEOTIDE SEQUENCE [LARGE SCALE GENOMIC DNA]</scope>
    <source>
        <strain evidence="1 2">521-1</strain>
    </source>
</reference>
<evidence type="ECO:0000313" key="1">
    <source>
        <dbReference type="EMBL" id="MBF5054995.1"/>
    </source>
</evidence>
<comment type="caution">
    <text evidence="1">The sequence shown here is derived from an EMBL/GenBank/DDBJ whole genome shotgun (WGS) entry which is preliminary data.</text>
</comment>
<dbReference type="InterPro" id="IPR011330">
    <property type="entry name" value="Glyco_hydro/deAcase_b/a-brl"/>
</dbReference>
<dbReference type="Proteomes" id="UP000662703">
    <property type="component" value="Unassembled WGS sequence"/>
</dbReference>
<dbReference type="SUPFAM" id="SSF88713">
    <property type="entry name" value="Glycoside hydrolase/deacetylase"/>
    <property type="match status" value="1"/>
</dbReference>
<protein>
    <recommendedName>
        <fullName evidence="3">Polysaccharide deacetylase</fullName>
    </recommendedName>
</protein>
<dbReference type="RefSeq" id="WP_228548452.1">
    <property type="nucleotide sequence ID" value="NZ_ARXX01000002.1"/>
</dbReference>
<sequence>MSSRRNYTLNWSHDDQPVPMATRDGRGLWAIPYPQEINDIPMIIARKLDARAFADMIVDQFDEMLEQSERQPLVMGIALHPYLVGQPYRLRHLRRALSHIAAHREALWLTTPGAICDHMDSLFS</sequence>
<evidence type="ECO:0000313" key="2">
    <source>
        <dbReference type="Proteomes" id="UP000662703"/>
    </source>
</evidence>